<dbReference type="SUPFAM" id="SSF51735">
    <property type="entry name" value="NAD(P)-binding Rossmann-fold domains"/>
    <property type="match status" value="1"/>
</dbReference>
<dbReference type="Proteomes" id="UP000571950">
    <property type="component" value="Unassembled WGS sequence"/>
</dbReference>
<gene>
    <name evidence="3" type="ORF">GGR43_001974</name>
</gene>
<accession>A0A7W6BMD5</accession>
<dbReference type="AlphaFoldDB" id="A0A7W6BMD5"/>
<evidence type="ECO:0000259" key="1">
    <source>
        <dbReference type="Pfam" id="PF01408"/>
    </source>
</evidence>
<dbReference type="InterPro" id="IPR000683">
    <property type="entry name" value="Gfo/Idh/MocA-like_OxRdtase_N"/>
</dbReference>
<dbReference type="InterPro" id="IPR055170">
    <property type="entry name" value="GFO_IDH_MocA-like_dom"/>
</dbReference>
<dbReference type="Gene3D" id="3.30.360.10">
    <property type="entry name" value="Dihydrodipicolinate Reductase, domain 2"/>
    <property type="match status" value="1"/>
</dbReference>
<dbReference type="PANTHER" id="PTHR43377:SF8">
    <property type="entry name" value="BLR3664 PROTEIN"/>
    <property type="match status" value="1"/>
</dbReference>
<dbReference type="EMBL" id="JACIDT010000006">
    <property type="protein sequence ID" value="MBB3926257.1"/>
    <property type="molecule type" value="Genomic_DNA"/>
</dbReference>
<sequence length="359" mass="38743">MAIDTNDGQTQAPLKVAVIGTGLIGRKHIGLIAENPKLVVAATVNPNGAPADIAALGIPNFSSCEEMVRTIEIGGAIVASPNETHADIAVELIRAGIPVLVEKPIAGTVEQGQRIIAAAQEHDVPVLMGHHRRYNPILAEMKEIAHSDRLGALVGFSGVWSVYKPDPYYGAAWRTGATGGPIMINLIHEIDYLQAMFGRIASVGAMQAPKRRVHSSEEAVGVLLRFEQGIIGTVILSDSAASPWTWEQATGENDPTFPQNRQNPYRFLFERGAVEFPGLKIWSQPEPDWSALFEIEDRNRLVEPMRDAFARQIDHFHDVARGTAAPIVTARDGLEALNAAITVRQAIAGNGFLDVPPLG</sequence>
<organism evidence="3 4">
    <name type="scientific">Sphingobium jiangsuense</name>
    <dbReference type="NCBI Taxonomy" id="870476"/>
    <lineage>
        <taxon>Bacteria</taxon>
        <taxon>Pseudomonadati</taxon>
        <taxon>Pseudomonadota</taxon>
        <taxon>Alphaproteobacteria</taxon>
        <taxon>Sphingomonadales</taxon>
        <taxon>Sphingomonadaceae</taxon>
        <taxon>Sphingobium</taxon>
    </lineage>
</organism>
<reference evidence="3 4" key="1">
    <citation type="submission" date="2020-08" db="EMBL/GenBank/DDBJ databases">
        <title>Genomic Encyclopedia of Type Strains, Phase IV (KMG-IV): sequencing the most valuable type-strain genomes for metagenomic binning, comparative biology and taxonomic classification.</title>
        <authorList>
            <person name="Goeker M."/>
        </authorList>
    </citation>
    <scope>NUCLEOTIDE SEQUENCE [LARGE SCALE GENOMIC DNA]</scope>
    <source>
        <strain evidence="3 4">DSM 26189</strain>
    </source>
</reference>
<feature type="domain" description="GFO/IDH/MocA-like oxidoreductase" evidence="2">
    <location>
        <begin position="139"/>
        <end position="243"/>
    </location>
</feature>
<feature type="domain" description="Gfo/Idh/MocA-like oxidoreductase N-terminal" evidence="1">
    <location>
        <begin position="14"/>
        <end position="130"/>
    </location>
</feature>
<evidence type="ECO:0000313" key="3">
    <source>
        <dbReference type="EMBL" id="MBB3926257.1"/>
    </source>
</evidence>
<dbReference type="Pfam" id="PF22725">
    <property type="entry name" value="GFO_IDH_MocA_C3"/>
    <property type="match status" value="1"/>
</dbReference>
<dbReference type="RefSeq" id="WP_188071805.1">
    <property type="nucleotide sequence ID" value="NZ_BSPS01000019.1"/>
</dbReference>
<dbReference type="PANTHER" id="PTHR43377">
    <property type="entry name" value="BILIVERDIN REDUCTASE A"/>
    <property type="match status" value="1"/>
</dbReference>
<dbReference type="SUPFAM" id="SSF55347">
    <property type="entry name" value="Glyceraldehyde-3-phosphate dehydrogenase-like, C-terminal domain"/>
    <property type="match status" value="1"/>
</dbReference>
<protein>
    <submittedName>
        <fullName evidence="3">Putative dehydrogenase</fullName>
    </submittedName>
</protein>
<dbReference type="Gene3D" id="3.40.50.720">
    <property type="entry name" value="NAD(P)-binding Rossmann-like Domain"/>
    <property type="match status" value="1"/>
</dbReference>
<dbReference type="InterPro" id="IPR036291">
    <property type="entry name" value="NAD(P)-bd_dom_sf"/>
</dbReference>
<evidence type="ECO:0000259" key="2">
    <source>
        <dbReference type="Pfam" id="PF22725"/>
    </source>
</evidence>
<dbReference type="InterPro" id="IPR051450">
    <property type="entry name" value="Gfo/Idh/MocA_Oxidoreductases"/>
</dbReference>
<dbReference type="GO" id="GO:0000166">
    <property type="term" value="F:nucleotide binding"/>
    <property type="evidence" value="ECO:0007669"/>
    <property type="project" value="InterPro"/>
</dbReference>
<dbReference type="Pfam" id="PF01408">
    <property type="entry name" value="GFO_IDH_MocA"/>
    <property type="match status" value="1"/>
</dbReference>
<proteinExistence type="predicted"/>
<name>A0A7W6BMD5_9SPHN</name>
<comment type="caution">
    <text evidence="3">The sequence shown here is derived from an EMBL/GenBank/DDBJ whole genome shotgun (WGS) entry which is preliminary data.</text>
</comment>
<keyword evidence="4" id="KW-1185">Reference proteome</keyword>
<evidence type="ECO:0000313" key="4">
    <source>
        <dbReference type="Proteomes" id="UP000571950"/>
    </source>
</evidence>